<feature type="transmembrane region" description="Helical" evidence="1">
    <location>
        <begin position="148"/>
        <end position="167"/>
    </location>
</feature>
<dbReference type="AlphaFoldDB" id="A0A4Q2S480"/>
<evidence type="ECO:0000256" key="1">
    <source>
        <dbReference type="SAM" id="Phobius"/>
    </source>
</evidence>
<evidence type="ECO:0000313" key="4">
    <source>
        <dbReference type="EMBL" id="RYB95255.1"/>
    </source>
</evidence>
<dbReference type="Pfam" id="PF24677">
    <property type="entry name" value="DUF7657"/>
    <property type="match status" value="1"/>
</dbReference>
<feature type="transmembrane region" description="Helical" evidence="1">
    <location>
        <begin position="12"/>
        <end position="32"/>
    </location>
</feature>
<evidence type="ECO:0000313" key="5">
    <source>
        <dbReference type="Proteomes" id="UP000294071"/>
    </source>
</evidence>
<feature type="domain" description="DUF7654" evidence="2">
    <location>
        <begin position="510"/>
        <end position="617"/>
    </location>
</feature>
<reference evidence="4 5" key="1">
    <citation type="submission" date="2019-01" db="EMBL/GenBank/DDBJ databases">
        <title>Novel species of Nocardioides.</title>
        <authorList>
            <person name="Liu Q."/>
            <person name="Xin Y.-H."/>
        </authorList>
    </citation>
    <scope>NUCLEOTIDE SEQUENCE [LARGE SCALE GENOMIC DNA]</scope>
    <source>
        <strain evidence="4 5">CGMCC 4.6882</strain>
    </source>
</reference>
<organism evidence="4 5">
    <name type="scientific">Nocardioides oleivorans</name>
    <dbReference type="NCBI Taxonomy" id="273676"/>
    <lineage>
        <taxon>Bacteria</taxon>
        <taxon>Bacillati</taxon>
        <taxon>Actinomycetota</taxon>
        <taxon>Actinomycetes</taxon>
        <taxon>Propionibacteriales</taxon>
        <taxon>Nocardioidaceae</taxon>
        <taxon>Nocardioides</taxon>
    </lineage>
</organism>
<comment type="caution">
    <text evidence="4">The sequence shown here is derived from an EMBL/GenBank/DDBJ whole genome shotgun (WGS) entry which is preliminary data.</text>
</comment>
<evidence type="ECO:0008006" key="6">
    <source>
        <dbReference type="Google" id="ProtNLM"/>
    </source>
</evidence>
<feature type="transmembrane region" description="Helical" evidence="1">
    <location>
        <begin position="346"/>
        <end position="367"/>
    </location>
</feature>
<sequence length="637" mass="67747">MRERLRDARWPVLVPVLVYLALALSGASYSSIGIDQLRETPGEHSGLMLGTPLSERSDEWATSTPGLLRVMTTGSTDDLNPLTADEQFLNQLPGGPVSTVVLFDRWALQLGPWLPDQVLYSATLWLPMLLLALGVPAWFRRITGSSRVGWLAVALLVLSPLAVWWSFGPIASLGPLFVGCTALMKAQEASLARRTVPAVAWGAVSALFLARTLYAYPPWSVVFDVSVLATTVAFLLVPRVGRGRTAAVVAATGAATLAAIIAVVLENRATLTVLADTVYPGLRRSDGNPSALPDIFAAPVLGVLHDHPVIAASNASEVSSSFGLTLVWVAVLAAAAWRPAPRRHRVAILVLGATTALWFAWSTLALGTLASSIPLLNQVPQARAADVVGMLGVLLLCLVLPLLPDLGARRVAVASALATGATTAYAGSLLRLTSIPTISLMSIYVASLVVAVAVFLITFRPRRPYGYVVAVAGAALLVWNVNPLLFGLADLRGSTAADELLDEAPEVREDGGLWASDAFAVDSLLASSGIPSLSGRQLAGPERDAWTALDPDVDESVWNRGGAFVWFQWQDKPGIAMENPSPDVILVRASPCTLAERMPALETIVATRDLDMKCLQEVRRFDWGGAPRIVYDVTDGS</sequence>
<dbReference type="OrthoDB" id="3176622at2"/>
<evidence type="ECO:0000259" key="2">
    <source>
        <dbReference type="Pfam" id="PF24672"/>
    </source>
</evidence>
<dbReference type="InterPro" id="IPR056074">
    <property type="entry name" value="DUF7657"/>
</dbReference>
<keyword evidence="1" id="KW-0812">Transmembrane</keyword>
<feature type="domain" description="DUF7657" evidence="3">
    <location>
        <begin position="9"/>
        <end position="400"/>
    </location>
</feature>
<gene>
    <name evidence="4" type="ORF">EUA93_13465</name>
</gene>
<dbReference type="Pfam" id="PF24672">
    <property type="entry name" value="DUF7654"/>
    <property type="match status" value="1"/>
</dbReference>
<feature type="transmembrane region" description="Helical" evidence="1">
    <location>
        <begin position="219"/>
        <end position="238"/>
    </location>
</feature>
<feature type="transmembrane region" description="Helical" evidence="1">
    <location>
        <begin position="245"/>
        <end position="265"/>
    </location>
</feature>
<feature type="transmembrane region" description="Helical" evidence="1">
    <location>
        <begin position="411"/>
        <end position="432"/>
    </location>
</feature>
<dbReference type="EMBL" id="SDWT01000001">
    <property type="protein sequence ID" value="RYB95255.1"/>
    <property type="molecule type" value="Genomic_DNA"/>
</dbReference>
<feature type="transmembrane region" description="Helical" evidence="1">
    <location>
        <begin position="438"/>
        <end position="458"/>
    </location>
</feature>
<proteinExistence type="predicted"/>
<keyword evidence="5" id="KW-1185">Reference proteome</keyword>
<keyword evidence="1" id="KW-0472">Membrane</keyword>
<accession>A0A4Q2S480</accession>
<protein>
    <recommendedName>
        <fullName evidence="6">Glycosyltransferase RgtA/B/C/D-like domain-containing protein</fullName>
    </recommendedName>
</protein>
<feature type="transmembrane region" description="Helical" evidence="1">
    <location>
        <begin position="318"/>
        <end position="337"/>
    </location>
</feature>
<dbReference type="Proteomes" id="UP000294071">
    <property type="component" value="Unassembled WGS sequence"/>
</dbReference>
<feature type="transmembrane region" description="Helical" evidence="1">
    <location>
        <begin position="387"/>
        <end position="404"/>
    </location>
</feature>
<dbReference type="RefSeq" id="WP_129400597.1">
    <property type="nucleotide sequence ID" value="NZ_SDWT01000001.1"/>
</dbReference>
<evidence type="ECO:0000259" key="3">
    <source>
        <dbReference type="Pfam" id="PF24677"/>
    </source>
</evidence>
<dbReference type="InterPro" id="IPR056071">
    <property type="entry name" value="DUF7654"/>
</dbReference>
<keyword evidence="1" id="KW-1133">Transmembrane helix</keyword>
<feature type="transmembrane region" description="Helical" evidence="1">
    <location>
        <begin position="118"/>
        <end position="139"/>
    </location>
</feature>
<feature type="transmembrane region" description="Helical" evidence="1">
    <location>
        <begin position="465"/>
        <end position="486"/>
    </location>
</feature>
<name>A0A4Q2S480_9ACTN</name>